<keyword evidence="2" id="KW-0812">Transmembrane</keyword>
<name>A0A0P8A7V1_9EURY</name>
<feature type="coiled-coil region" evidence="1">
    <location>
        <begin position="252"/>
        <end position="312"/>
    </location>
</feature>
<comment type="caution">
    <text evidence="3">The sequence shown here is derived from an EMBL/GenBank/DDBJ whole genome shotgun (WGS) entry which is preliminary data.</text>
</comment>
<dbReference type="EMBL" id="LKCM01000209">
    <property type="protein sequence ID" value="KPQ42699.1"/>
    <property type="molecule type" value="Genomic_DNA"/>
</dbReference>
<organism evidence="3 4">
    <name type="scientific">Candidatus Methanoperedens nitratireducens</name>
    <dbReference type="NCBI Taxonomy" id="1392998"/>
    <lineage>
        <taxon>Archaea</taxon>
        <taxon>Methanobacteriati</taxon>
        <taxon>Methanobacteriota</taxon>
        <taxon>Stenosarchaea group</taxon>
        <taxon>Methanomicrobia</taxon>
        <taxon>Methanosarcinales</taxon>
        <taxon>ANME-2 cluster</taxon>
        <taxon>Candidatus Methanoperedentaceae</taxon>
        <taxon>Candidatus Methanoperedens</taxon>
    </lineage>
</organism>
<dbReference type="AlphaFoldDB" id="A0A0P8A7V1"/>
<keyword evidence="2" id="KW-0472">Membrane</keyword>
<reference evidence="3 4" key="1">
    <citation type="submission" date="2015-09" db="EMBL/GenBank/DDBJ databases">
        <title>A metagenomics-based metabolic model of nitrate-dependent anaerobic oxidation of methane by Methanoperedens-like archaea.</title>
        <authorList>
            <person name="Arshad A."/>
            <person name="Speth D.R."/>
            <person name="De Graaf R.M."/>
            <person name="Op Den Camp H.J."/>
            <person name="Jetten M.S."/>
            <person name="Welte C.U."/>
        </authorList>
    </citation>
    <scope>NUCLEOTIDE SEQUENCE [LARGE SCALE GENOMIC DNA]</scope>
</reference>
<evidence type="ECO:0000313" key="4">
    <source>
        <dbReference type="Proteomes" id="UP000050360"/>
    </source>
</evidence>
<protein>
    <submittedName>
        <fullName evidence="3">Uncharacterized protein</fullName>
    </submittedName>
</protein>
<dbReference type="PATRIC" id="fig|1719120.3.peg.2963"/>
<keyword evidence="2" id="KW-1133">Transmembrane helix</keyword>
<feature type="transmembrane region" description="Helical" evidence="2">
    <location>
        <begin position="227"/>
        <end position="246"/>
    </location>
</feature>
<accession>A0A0P8A7V1</accession>
<keyword evidence="1" id="KW-0175">Coiled coil</keyword>
<dbReference type="Proteomes" id="UP000050360">
    <property type="component" value="Unassembled WGS sequence"/>
</dbReference>
<evidence type="ECO:0000256" key="2">
    <source>
        <dbReference type="SAM" id="Phobius"/>
    </source>
</evidence>
<gene>
    <name evidence="3" type="ORF">MPEBLZ_02716</name>
</gene>
<evidence type="ECO:0000313" key="3">
    <source>
        <dbReference type="EMBL" id="KPQ42699.1"/>
    </source>
</evidence>
<sequence>MIIAFRFSIPVFIVISYFIGTVSAQTDESITGIKITGNITSNIQEIKNQNNSIDGHNPSNQKYNIRVALDHIFISKRNNSLEISEIVVFRNEGQEIYYTENNHTFFAMSTPLDAQNLKTQAMECCLVQEEGMVYMDPMQSIKRGDNFEMQISYTLLSEGPEYVFNKSAIYNTTSVLILIDKKSGMSIDGSNETITLGGNEYRVISFNDLKAGETVSIPVKMTKEPDYLYAGIGVLSLFSIGSAYCFRKKIFRRKKELTLEELEDEKRKIFKTIYGFEKHAEPESSEEFRKLMEEYRQKVIQIFIKIDKLKDKGQYGLLQKESETDLK</sequence>
<proteinExistence type="predicted"/>
<evidence type="ECO:0000256" key="1">
    <source>
        <dbReference type="SAM" id="Coils"/>
    </source>
</evidence>